<gene>
    <name evidence="1" type="ORF">ACFSFX_11870</name>
</gene>
<organism evidence="1 2">
    <name type="scientific">Arthrobacter flavus</name>
    <dbReference type="NCBI Taxonomy" id="95172"/>
    <lineage>
        <taxon>Bacteria</taxon>
        <taxon>Bacillati</taxon>
        <taxon>Actinomycetota</taxon>
        <taxon>Actinomycetes</taxon>
        <taxon>Micrococcales</taxon>
        <taxon>Micrococcaceae</taxon>
        <taxon>Arthrobacter</taxon>
    </lineage>
</organism>
<dbReference type="RefSeq" id="WP_343879568.1">
    <property type="nucleotide sequence ID" value="NZ_BAAAIJ010000038.1"/>
</dbReference>
<evidence type="ECO:0000313" key="1">
    <source>
        <dbReference type="EMBL" id="MFD1847292.1"/>
    </source>
</evidence>
<protein>
    <submittedName>
        <fullName evidence="1">Uncharacterized protein</fullName>
    </submittedName>
</protein>
<dbReference type="Proteomes" id="UP001597307">
    <property type="component" value="Unassembled WGS sequence"/>
</dbReference>
<sequence length="55" mass="5876">MTSMQRTIEAVRDKIIAAAAEACAVAQLEHDEPGPRLGTGLDGRFVGATDDQDIY</sequence>
<accession>A0ABW4Q9C7</accession>
<proteinExistence type="predicted"/>
<keyword evidence="2" id="KW-1185">Reference proteome</keyword>
<dbReference type="EMBL" id="JBHUGA010000044">
    <property type="protein sequence ID" value="MFD1847292.1"/>
    <property type="molecule type" value="Genomic_DNA"/>
</dbReference>
<evidence type="ECO:0000313" key="2">
    <source>
        <dbReference type="Proteomes" id="UP001597307"/>
    </source>
</evidence>
<comment type="caution">
    <text evidence="1">The sequence shown here is derived from an EMBL/GenBank/DDBJ whole genome shotgun (WGS) entry which is preliminary data.</text>
</comment>
<reference evidence="2" key="1">
    <citation type="journal article" date="2019" name="Int. J. Syst. Evol. Microbiol.">
        <title>The Global Catalogue of Microorganisms (GCM) 10K type strain sequencing project: providing services to taxonomists for standard genome sequencing and annotation.</title>
        <authorList>
            <consortium name="The Broad Institute Genomics Platform"/>
            <consortium name="The Broad Institute Genome Sequencing Center for Infectious Disease"/>
            <person name="Wu L."/>
            <person name="Ma J."/>
        </authorList>
    </citation>
    <scope>NUCLEOTIDE SEQUENCE [LARGE SCALE GENOMIC DNA]</scope>
    <source>
        <strain evidence="2">JCM 11496</strain>
    </source>
</reference>
<name>A0ABW4Q9C7_9MICC</name>